<proteinExistence type="predicted"/>
<feature type="compositionally biased region" description="Basic and acidic residues" evidence="1">
    <location>
        <begin position="528"/>
        <end position="543"/>
    </location>
</feature>
<keyword evidence="3" id="KW-1185">Reference proteome</keyword>
<dbReference type="GO" id="GO:0005884">
    <property type="term" value="C:actin filament"/>
    <property type="evidence" value="ECO:0007669"/>
    <property type="project" value="TreeGrafter"/>
</dbReference>
<feature type="compositionally biased region" description="Acidic residues" evidence="1">
    <location>
        <begin position="322"/>
        <end position="337"/>
    </location>
</feature>
<dbReference type="PANTHER" id="PTHR45691">
    <property type="entry name" value="PROTEIN DIAPHANOUS"/>
    <property type="match status" value="1"/>
</dbReference>
<feature type="compositionally biased region" description="Basic and acidic residues" evidence="1">
    <location>
        <begin position="306"/>
        <end position="321"/>
    </location>
</feature>
<sequence length="663" mass="71607">MTGFADRRAPPANRRKRLGKPGSRAYTAAIMARMLFLRDIASDVHLRCCACGHSGVLPRTMLERRFGPNYPVLSIAPHYRCSRCDSRDTESRPMQAQAAALETDDSADPSFDASLSALNGLLASIRGEDAPPAPRRADPPPERPAFTPAPFPLPEFATLLDDPGQDDPGQDDAGSDWDLGSRAPLDALPPEEEADPFDAPPPPRKPVSPSARPLEELVADGPADDADPLWEPVSLADMASRQGAAAPPPEEGDDDEDWAPPPPRRTTTRASSDEDETLAAMRRFFAESDRADEDEDDRAFTPAPRNPERLDPERLGRHAPPDLDDLPLELDEEDAVSDAEPVFSHKAFVRQDFEDDPEDEDAFADGHAMDRDSTDGGLKDPARRWADHLDEEDEEEPTDAEILAFAIRDPEIRSPAPPPPPPPAPIKAKTERSPRRAASTAADGDEDGGFDKTLAALRSMIEDAAVEPKPSARRKAKPTPPPDPALDDPGEDPSGADGLDDAPPPRRSTGKASAKPSASKGGNSKQSAQEREIEEAMKALRDLVEDDEDAPPPVAPPAPAKAAPARRPPNHSSDRPLSRPTWEEEDDDFDAPIPPPQSRPTPARTPDPLPLMEAPDPPPRPAAKDTAPKDTVPPKDTAPKDSPLSKTIAALRGMLELDGRKKR</sequence>
<dbReference type="OrthoDB" id="7306016at2"/>
<comment type="caution">
    <text evidence="2">The sequence shown here is derived from an EMBL/GenBank/DDBJ whole genome shotgun (WGS) entry which is preliminary data.</text>
</comment>
<feature type="region of interest" description="Disordered" evidence="1">
    <location>
        <begin position="1"/>
        <end position="20"/>
    </location>
</feature>
<feature type="compositionally biased region" description="Basic and acidic residues" evidence="1">
    <location>
        <begin position="367"/>
        <end position="388"/>
    </location>
</feature>
<accession>A0A3S0K644</accession>
<name>A0A3S0K644_9PROT</name>
<dbReference type="AlphaFoldDB" id="A0A3S0K644"/>
<dbReference type="GO" id="GO:0030041">
    <property type="term" value="P:actin filament polymerization"/>
    <property type="evidence" value="ECO:0007669"/>
    <property type="project" value="TreeGrafter"/>
</dbReference>
<dbReference type="PANTHER" id="PTHR45691:SF6">
    <property type="entry name" value="PROTEIN DIAPHANOUS"/>
    <property type="match status" value="1"/>
</dbReference>
<feature type="compositionally biased region" description="Pro residues" evidence="1">
    <location>
        <begin position="592"/>
        <end position="621"/>
    </location>
</feature>
<feature type="compositionally biased region" description="Acidic residues" evidence="1">
    <location>
        <begin position="163"/>
        <end position="175"/>
    </location>
</feature>
<feature type="compositionally biased region" description="Acidic residues" evidence="1">
    <location>
        <begin position="389"/>
        <end position="399"/>
    </location>
</feature>
<feature type="compositionally biased region" description="Pro residues" evidence="1">
    <location>
        <begin position="415"/>
        <end position="425"/>
    </location>
</feature>
<evidence type="ECO:0000313" key="3">
    <source>
        <dbReference type="Proteomes" id="UP000277007"/>
    </source>
</evidence>
<evidence type="ECO:0000313" key="2">
    <source>
        <dbReference type="EMBL" id="RTR21887.1"/>
    </source>
</evidence>
<dbReference type="RefSeq" id="WP_126613578.1">
    <property type="nucleotide sequence ID" value="NZ_JBHUCY010000012.1"/>
</dbReference>
<feature type="region of interest" description="Disordered" evidence="1">
    <location>
        <begin position="85"/>
        <end position="113"/>
    </location>
</feature>
<dbReference type="EMBL" id="RXMA01000005">
    <property type="protein sequence ID" value="RTR21887.1"/>
    <property type="molecule type" value="Genomic_DNA"/>
</dbReference>
<protein>
    <submittedName>
        <fullName evidence="2">Uncharacterized protein</fullName>
    </submittedName>
</protein>
<dbReference type="Proteomes" id="UP000277007">
    <property type="component" value="Unassembled WGS sequence"/>
</dbReference>
<gene>
    <name evidence="2" type="ORF">EJ903_07125</name>
</gene>
<evidence type="ECO:0000256" key="1">
    <source>
        <dbReference type="SAM" id="MobiDB-lite"/>
    </source>
</evidence>
<feature type="compositionally biased region" description="Acidic residues" evidence="1">
    <location>
        <begin position="353"/>
        <end position="363"/>
    </location>
</feature>
<feature type="region of interest" description="Disordered" evidence="1">
    <location>
        <begin position="126"/>
        <end position="663"/>
    </location>
</feature>
<dbReference type="InterPro" id="IPR051412">
    <property type="entry name" value="Formin_Homology_Diaphanous_sf"/>
</dbReference>
<reference evidence="2 3" key="1">
    <citation type="submission" date="2018-12" db="EMBL/GenBank/DDBJ databases">
        <authorList>
            <person name="Yang Y."/>
        </authorList>
    </citation>
    <scope>NUCLEOTIDE SEQUENCE [LARGE SCALE GENOMIC DNA]</scope>
    <source>
        <strain evidence="2 3">L-25-5w-1</strain>
    </source>
</reference>
<organism evidence="2 3">
    <name type="scientific">Azospirillum griseum</name>
    <dbReference type="NCBI Taxonomy" id="2496639"/>
    <lineage>
        <taxon>Bacteria</taxon>
        <taxon>Pseudomonadati</taxon>
        <taxon>Pseudomonadota</taxon>
        <taxon>Alphaproteobacteria</taxon>
        <taxon>Rhodospirillales</taxon>
        <taxon>Azospirillaceae</taxon>
        <taxon>Azospirillum</taxon>
    </lineage>
</organism>